<sequence length="91" mass="10405">MVSLRLDCLEHWMSCSCGPSTMMAYHMMGIAEERKDWSRVMSWLSMSAPPLAMEEAEWQHRSETCYCSKNETDPEDCFLLGKLGPDPPEKG</sequence>
<dbReference type="AlphaFoldDB" id="A0A4Z2HQS3"/>
<reference evidence="1 2" key="1">
    <citation type="submission" date="2019-03" db="EMBL/GenBank/DDBJ databases">
        <title>First draft genome of Liparis tanakae, snailfish: a comprehensive survey of snailfish specific genes.</title>
        <authorList>
            <person name="Kim W."/>
            <person name="Song I."/>
            <person name="Jeong J.-H."/>
            <person name="Kim D."/>
            <person name="Kim S."/>
            <person name="Ryu S."/>
            <person name="Song J.Y."/>
            <person name="Lee S.K."/>
        </authorList>
    </citation>
    <scope>NUCLEOTIDE SEQUENCE [LARGE SCALE GENOMIC DNA]</scope>
    <source>
        <tissue evidence="1">Muscle</tissue>
    </source>
</reference>
<name>A0A4Z2HQS3_9TELE</name>
<proteinExistence type="predicted"/>
<evidence type="ECO:0000313" key="2">
    <source>
        <dbReference type="Proteomes" id="UP000314294"/>
    </source>
</evidence>
<organism evidence="1 2">
    <name type="scientific">Liparis tanakae</name>
    <name type="common">Tanaka's snailfish</name>
    <dbReference type="NCBI Taxonomy" id="230148"/>
    <lineage>
        <taxon>Eukaryota</taxon>
        <taxon>Metazoa</taxon>
        <taxon>Chordata</taxon>
        <taxon>Craniata</taxon>
        <taxon>Vertebrata</taxon>
        <taxon>Euteleostomi</taxon>
        <taxon>Actinopterygii</taxon>
        <taxon>Neopterygii</taxon>
        <taxon>Teleostei</taxon>
        <taxon>Neoteleostei</taxon>
        <taxon>Acanthomorphata</taxon>
        <taxon>Eupercaria</taxon>
        <taxon>Perciformes</taxon>
        <taxon>Cottioidei</taxon>
        <taxon>Cottales</taxon>
        <taxon>Liparidae</taxon>
        <taxon>Liparis</taxon>
    </lineage>
</organism>
<keyword evidence="2" id="KW-1185">Reference proteome</keyword>
<evidence type="ECO:0000313" key="1">
    <source>
        <dbReference type="EMBL" id="TNN67343.1"/>
    </source>
</evidence>
<dbReference type="EMBL" id="SRLO01000205">
    <property type="protein sequence ID" value="TNN67343.1"/>
    <property type="molecule type" value="Genomic_DNA"/>
</dbReference>
<comment type="caution">
    <text evidence="1">The sequence shown here is derived from an EMBL/GenBank/DDBJ whole genome shotgun (WGS) entry which is preliminary data.</text>
</comment>
<accession>A0A4Z2HQS3</accession>
<protein>
    <submittedName>
        <fullName evidence="1">Uncharacterized protein</fullName>
    </submittedName>
</protein>
<gene>
    <name evidence="1" type="ORF">EYF80_022450</name>
</gene>
<dbReference type="Proteomes" id="UP000314294">
    <property type="component" value="Unassembled WGS sequence"/>
</dbReference>